<dbReference type="EMBL" id="JAHIBW010000021">
    <property type="protein sequence ID" value="KAG7300079.1"/>
    <property type="molecule type" value="Genomic_DNA"/>
</dbReference>
<feature type="domain" description="Integrase catalytic" evidence="9">
    <location>
        <begin position="735"/>
        <end position="888"/>
    </location>
</feature>
<feature type="domain" description="Reverse transcriptase" evidence="8">
    <location>
        <begin position="191"/>
        <end position="368"/>
    </location>
</feature>
<dbReference type="Pfam" id="PF17921">
    <property type="entry name" value="Integrase_H2C2"/>
    <property type="match status" value="1"/>
</dbReference>
<dbReference type="EC" id="2.7.7.49" evidence="1"/>
<keyword evidence="2" id="KW-0808">Transferase</keyword>
<accession>A0ABQ7Q5U3</accession>
<comment type="caution">
    <text evidence="10">The sequence shown here is derived from an EMBL/GenBank/DDBJ whole genome shotgun (WGS) entry which is preliminary data.</text>
</comment>
<dbReference type="Gene3D" id="3.10.10.10">
    <property type="entry name" value="HIV Type 1 Reverse Transcriptase, subunit A, domain 1"/>
    <property type="match status" value="1"/>
</dbReference>
<name>A0ABQ7Q5U3_PLUXY</name>
<sequence length="1023" mass="117206">MTLQTVNNVVNIDDKKKDTYYVFHIDDDVEFNCIVGGVETKMLVDSGCKQNLITEETWNKLKMHNVQVFNQIKNPNINFMSYGSDKPLEVKGSFEATIKVGNNSENATFYVIIKGTKNLLGKTTAVALGILRIGLDSVVGSVDTEVFPKFKDVLVDLPIDDSVSPVSQPYRRIPIPLEGKIEAKIQDLVNRDIIEEVKGSSRWVSPIVPILKDDGEVRLCIDMRRANAAIVRENHPLPTMDVLLPKIREAKLFSKLDIKDAFHQIEIHPDSRYITTLITNKGLFRYKRLMFGISCAPEIFQKTMERMLLGCEGTINFIDDILVFGRNIKEHDLRLNKVQTVLQDNNVLLKDEKCSYRMEKVNFLGHELSGEGIRPLEKYVSTIQEFRAPSTTGELQSFLGLVNFVSKWIPDLATRTESLKELLRSKKEHSNNIQELWGAKQQKEFDSLKSDLSNIPTLGYYNVNDRTAVIADASPVGLGGVLIQINDEGPRIIAYGHKTLTDCERRYCQTEKEALALVWAVEHFHIFLYGKEFELITDHKPLEVIFGPKSKPCARIERWILRLQAYTYKVIYRPGKSNIADPLSRLCKLPDVMPPTQDSHIHQIVEYNRPVAVSLKEIAESSAEDQEIKKVNEGIFHGKWDEETKLYKIFQNELCFYEEILLRGTKIVIPLGLRDRVLSAAHEGHPGIVAMKGRLRTKVWWPKMDKDAENLVKSCKGCTLVSAPTPPNPLKRRELPEEPWVDVAIDLMGPLPSGEHLFVVVDYFSRYKEVKICRRITSSEIVAHLKEIFSRLGFPSTITSDNGKQFVSEEFKEFCQERNITLYNSIPYWPQQNGEVERQNRDILKRLKISQVEKRNWRECLQEYLIMYNSTPHTVTGRTPSELFFKRRFRDKIPMLSDAVAGPSSEIIEVKDRDKEMKEKGKEYADRKRKAKDCELELGDKVYIKNMSKDNKLSLNYDATPHTVEKTIGGDIEVRNDETGQTLRRNVVHLKKIQGNWEVVNRSENEQLQINGNTEDGATMEED</sequence>
<dbReference type="PANTHER" id="PTHR37984:SF11">
    <property type="entry name" value="INTEGRASE CATALYTIC DOMAIN-CONTAINING PROTEIN"/>
    <property type="match status" value="1"/>
</dbReference>
<dbReference type="InterPro" id="IPR021109">
    <property type="entry name" value="Peptidase_aspartic_dom_sf"/>
</dbReference>
<dbReference type="PROSITE" id="PS50994">
    <property type="entry name" value="INTEGRASE"/>
    <property type="match status" value="1"/>
</dbReference>
<dbReference type="SUPFAM" id="SSF53098">
    <property type="entry name" value="Ribonuclease H-like"/>
    <property type="match status" value="1"/>
</dbReference>
<dbReference type="Gene3D" id="1.10.340.70">
    <property type="match status" value="1"/>
</dbReference>
<evidence type="ECO:0000256" key="7">
    <source>
        <dbReference type="ARBA" id="ARBA00022918"/>
    </source>
</evidence>
<evidence type="ECO:0000256" key="5">
    <source>
        <dbReference type="ARBA" id="ARBA00022759"/>
    </source>
</evidence>
<dbReference type="Gene3D" id="3.30.420.10">
    <property type="entry name" value="Ribonuclease H-like superfamily/Ribonuclease H"/>
    <property type="match status" value="1"/>
</dbReference>
<dbReference type="InterPro" id="IPR041588">
    <property type="entry name" value="Integrase_H2C2"/>
</dbReference>
<dbReference type="CDD" id="cd01647">
    <property type="entry name" value="RT_LTR"/>
    <property type="match status" value="1"/>
</dbReference>
<dbReference type="InterPro" id="IPR041373">
    <property type="entry name" value="RT_RNaseH"/>
</dbReference>
<evidence type="ECO:0000313" key="11">
    <source>
        <dbReference type="Proteomes" id="UP000823941"/>
    </source>
</evidence>
<dbReference type="Gene3D" id="2.40.70.10">
    <property type="entry name" value="Acid Proteases"/>
    <property type="match status" value="1"/>
</dbReference>
<gene>
    <name evidence="10" type="ORF">JYU34_015614</name>
</gene>
<dbReference type="PANTHER" id="PTHR37984">
    <property type="entry name" value="PROTEIN CBG26694"/>
    <property type="match status" value="1"/>
</dbReference>
<keyword evidence="11" id="KW-1185">Reference proteome</keyword>
<dbReference type="InterPro" id="IPR000477">
    <property type="entry name" value="RT_dom"/>
</dbReference>
<dbReference type="InterPro" id="IPR050951">
    <property type="entry name" value="Retrovirus_Pol_polyprotein"/>
</dbReference>
<evidence type="ECO:0000256" key="1">
    <source>
        <dbReference type="ARBA" id="ARBA00012493"/>
    </source>
</evidence>
<dbReference type="Pfam" id="PF00665">
    <property type="entry name" value="rve"/>
    <property type="match status" value="1"/>
</dbReference>
<dbReference type="InterPro" id="IPR012337">
    <property type="entry name" value="RNaseH-like_sf"/>
</dbReference>
<evidence type="ECO:0000313" key="10">
    <source>
        <dbReference type="EMBL" id="KAG7300079.1"/>
    </source>
</evidence>
<dbReference type="SUPFAM" id="SSF50630">
    <property type="entry name" value="Acid proteases"/>
    <property type="match status" value="1"/>
</dbReference>
<dbReference type="Pfam" id="PF17917">
    <property type="entry name" value="RT_RNaseH"/>
    <property type="match status" value="1"/>
</dbReference>
<proteinExistence type="predicted"/>
<reference evidence="10 11" key="1">
    <citation type="submission" date="2021-06" db="EMBL/GenBank/DDBJ databases">
        <title>A haploid diamondback moth (Plutella xylostella L.) genome assembly resolves 31 chromosomes and identifies a diamide resistance mutation.</title>
        <authorList>
            <person name="Ward C.M."/>
            <person name="Perry K.D."/>
            <person name="Baker G."/>
            <person name="Powis K."/>
            <person name="Heckel D.G."/>
            <person name="Baxter S.W."/>
        </authorList>
    </citation>
    <scope>NUCLEOTIDE SEQUENCE [LARGE SCALE GENOMIC DNA]</scope>
    <source>
        <strain evidence="10 11">LV</strain>
        <tissue evidence="10">Single pupa</tissue>
    </source>
</reference>
<evidence type="ECO:0000259" key="9">
    <source>
        <dbReference type="PROSITE" id="PS50994"/>
    </source>
</evidence>
<evidence type="ECO:0000259" key="8">
    <source>
        <dbReference type="PROSITE" id="PS50878"/>
    </source>
</evidence>
<keyword evidence="4" id="KW-0540">Nuclease</keyword>
<evidence type="ECO:0000256" key="2">
    <source>
        <dbReference type="ARBA" id="ARBA00022679"/>
    </source>
</evidence>
<keyword evidence="3" id="KW-0548">Nucleotidyltransferase</keyword>
<dbReference type="InterPro" id="IPR036397">
    <property type="entry name" value="RNaseH_sf"/>
</dbReference>
<organism evidence="10 11">
    <name type="scientific">Plutella xylostella</name>
    <name type="common">Diamondback moth</name>
    <name type="synonym">Plutella maculipennis</name>
    <dbReference type="NCBI Taxonomy" id="51655"/>
    <lineage>
        <taxon>Eukaryota</taxon>
        <taxon>Metazoa</taxon>
        <taxon>Ecdysozoa</taxon>
        <taxon>Arthropoda</taxon>
        <taxon>Hexapoda</taxon>
        <taxon>Insecta</taxon>
        <taxon>Pterygota</taxon>
        <taxon>Neoptera</taxon>
        <taxon>Endopterygota</taxon>
        <taxon>Lepidoptera</taxon>
        <taxon>Glossata</taxon>
        <taxon>Ditrysia</taxon>
        <taxon>Yponomeutoidea</taxon>
        <taxon>Plutellidae</taxon>
        <taxon>Plutella</taxon>
    </lineage>
</organism>
<evidence type="ECO:0000256" key="3">
    <source>
        <dbReference type="ARBA" id="ARBA00022695"/>
    </source>
</evidence>
<dbReference type="SUPFAM" id="SSF56672">
    <property type="entry name" value="DNA/RNA polymerases"/>
    <property type="match status" value="1"/>
</dbReference>
<dbReference type="PROSITE" id="PS50878">
    <property type="entry name" value="RT_POL"/>
    <property type="match status" value="1"/>
</dbReference>
<dbReference type="Gene3D" id="3.30.70.270">
    <property type="match status" value="2"/>
</dbReference>
<evidence type="ECO:0000256" key="6">
    <source>
        <dbReference type="ARBA" id="ARBA00022801"/>
    </source>
</evidence>
<dbReference type="CDD" id="cd09274">
    <property type="entry name" value="RNase_HI_RT_Ty3"/>
    <property type="match status" value="1"/>
</dbReference>
<dbReference type="InterPro" id="IPR043128">
    <property type="entry name" value="Rev_trsase/Diguanyl_cyclase"/>
</dbReference>
<dbReference type="InterPro" id="IPR001584">
    <property type="entry name" value="Integrase_cat-core"/>
</dbReference>
<dbReference type="Pfam" id="PF00078">
    <property type="entry name" value="RVT_1"/>
    <property type="match status" value="1"/>
</dbReference>
<protein>
    <recommendedName>
        <fullName evidence="1">RNA-directed DNA polymerase</fullName>
        <ecNumber evidence="1">2.7.7.49</ecNumber>
    </recommendedName>
</protein>
<evidence type="ECO:0000256" key="4">
    <source>
        <dbReference type="ARBA" id="ARBA00022722"/>
    </source>
</evidence>
<keyword evidence="6" id="KW-0378">Hydrolase</keyword>
<dbReference type="InterPro" id="IPR043502">
    <property type="entry name" value="DNA/RNA_pol_sf"/>
</dbReference>
<keyword evidence="5" id="KW-0255">Endonuclease</keyword>
<keyword evidence="7" id="KW-0695">RNA-directed DNA polymerase</keyword>
<dbReference type="Proteomes" id="UP000823941">
    <property type="component" value="Chromosome 21"/>
</dbReference>